<name>A0A9W9NA72_9EURO</name>
<organism evidence="1 2">
    <name type="scientific">Penicillium cinerascens</name>
    <dbReference type="NCBI Taxonomy" id="70096"/>
    <lineage>
        <taxon>Eukaryota</taxon>
        <taxon>Fungi</taxon>
        <taxon>Dikarya</taxon>
        <taxon>Ascomycota</taxon>
        <taxon>Pezizomycotina</taxon>
        <taxon>Eurotiomycetes</taxon>
        <taxon>Eurotiomycetidae</taxon>
        <taxon>Eurotiales</taxon>
        <taxon>Aspergillaceae</taxon>
        <taxon>Penicillium</taxon>
    </lineage>
</organism>
<evidence type="ECO:0000313" key="1">
    <source>
        <dbReference type="EMBL" id="KAJ5216072.1"/>
    </source>
</evidence>
<accession>A0A9W9NA72</accession>
<reference evidence="1" key="2">
    <citation type="journal article" date="2023" name="IMA Fungus">
        <title>Comparative genomic study of the Penicillium genus elucidates a diverse pangenome and 15 lateral gene transfer events.</title>
        <authorList>
            <person name="Petersen C."/>
            <person name="Sorensen T."/>
            <person name="Nielsen M.R."/>
            <person name="Sondergaard T.E."/>
            <person name="Sorensen J.L."/>
            <person name="Fitzpatrick D.A."/>
            <person name="Frisvad J.C."/>
            <person name="Nielsen K.L."/>
        </authorList>
    </citation>
    <scope>NUCLEOTIDE SEQUENCE</scope>
    <source>
        <strain evidence="1">IBT 15544</strain>
    </source>
</reference>
<dbReference type="OrthoDB" id="4924482at2759"/>
<gene>
    <name evidence="1" type="ORF">N7498_002479</name>
</gene>
<proteinExistence type="predicted"/>
<dbReference type="AlphaFoldDB" id="A0A9W9NA72"/>
<dbReference type="RefSeq" id="XP_058311885.1">
    <property type="nucleotide sequence ID" value="XM_058449541.1"/>
</dbReference>
<dbReference type="Proteomes" id="UP001150904">
    <property type="component" value="Unassembled WGS sequence"/>
</dbReference>
<sequence length="218" mass="25119">MRAIRSLSTSSHASDHLEPSEFNKRRVFIALYEREELSVGESRRRLGHDAYHWEIIVAPKDHSGSDCHVYGVTNGPLRKGKVHIIDGNRGRSWRFREEQVNPDASSLLVGMIMIGKVPSQVTRDDLMKNLGPPTIQVPDKRFGENCTTWIKEAIMKLQEGGLAEQFDIQLFMDDALAFADHYNKHDMGRKCIFSMSDHCFVHPRMNCAMLNYTKRRMW</sequence>
<dbReference type="GeneID" id="83176842"/>
<dbReference type="Pfam" id="PF21858">
    <property type="entry name" value="DUF6914"/>
    <property type="match status" value="1"/>
</dbReference>
<evidence type="ECO:0000313" key="2">
    <source>
        <dbReference type="Proteomes" id="UP001150904"/>
    </source>
</evidence>
<protein>
    <submittedName>
        <fullName evidence="1">Uncharacterized protein</fullName>
    </submittedName>
</protein>
<reference evidence="1" key="1">
    <citation type="submission" date="2022-12" db="EMBL/GenBank/DDBJ databases">
        <authorList>
            <person name="Petersen C."/>
        </authorList>
    </citation>
    <scope>NUCLEOTIDE SEQUENCE</scope>
    <source>
        <strain evidence="1">IBT 15544</strain>
    </source>
</reference>
<dbReference type="InterPro" id="IPR054208">
    <property type="entry name" value="DUF6914"/>
</dbReference>
<keyword evidence="2" id="KW-1185">Reference proteome</keyword>
<comment type="caution">
    <text evidence="1">The sequence shown here is derived from an EMBL/GenBank/DDBJ whole genome shotgun (WGS) entry which is preliminary data.</text>
</comment>
<dbReference type="EMBL" id="JAPQKR010000005">
    <property type="protein sequence ID" value="KAJ5216072.1"/>
    <property type="molecule type" value="Genomic_DNA"/>
</dbReference>